<dbReference type="GO" id="GO:0003824">
    <property type="term" value="F:catalytic activity"/>
    <property type="evidence" value="ECO:0007669"/>
    <property type="project" value="InterPro"/>
</dbReference>
<evidence type="ECO:0000313" key="2">
    <source>
        <dbReference type="EMBL" id="KAK6977525.1"/>
    </source>
</evidence>
<evidence type="ECO:0000313" key="3">
    <source>
        <dbReference type="Proteomes" id="UP001362999"/>
    </source>
</evidence>
<sequence>MSLPRQQLEILLVICGAGPLKDVTSLISQLNARGWNVQALATPSAVDMGLSLNDLRQQTATVNTISKLALDIRDTYAGGVLGQAVAAKIPMIILPSIKKVDLERAVFRNYIESLRREGVKVLLGGSDGIHPTNASSKDGPVPPFPWHLAVEAVAASTNPQERNPRRSDLSYLIGPFYFLAVATATLVFIRYQR</sequence>
<reference evidence="2 3" key="1">
    <citation type="journal article" date="2024" name="J Genomics">
        <title>Draft genome sequencing and assembly of Favolaschia claudopus CIRM-BRFM 2984 isolated from oak limbs.</title>
        <authorList>
            <person name="Navarro D."/>
            <person name="Drula E."/>
            <person name="Chaduli D."/>
            <person name="Cazenave R."/>
            <person name="Ahrendt S."/>
            <person name="Wang J."/>
            <person name="Lipzen A."/>
            <person name="Daum C."/>
            <person name="Barry K."/>
            <person name="Grigoriev I.V."/>
            <person name="Favel A."/>
            <person name="Rosso M.N."/>
            <person name="Martin F."/>
        </authorList>
    </citation>
    <scope>NUCLEOTIDE SEQUENCE [LARGE SCALE GENOMIC DNA]</scope>
    <source>
        <strain evidence="2 3">CIRM-BRFM 2984</strain>
    </source>
</reference>
<organism evidence="2 3">
    <name type="scientific">Favolaschia claudopus</name>
    <dbReference type="NCBI Taxonomy" id="2862362"/>
    <lineage>
        <taxon>Eukaryota</taxon>
        <taxon>Fungi</taxon>
        <taxon>Dikarya</taxon>
        <taxon>Basidiomycota</taxon>
        <taxon>Agaricomycotina</taxon>
        <taxon>Agaricomycetes</taxon>
        <taxon>Agaricomycetidae</taxon>
        <taxon>Agaricales</taxon>
        <taxon>Marasmiineae</taxon>
        <taxon>Mycenaceae</taxon>
        <taxon>Favolaschia</taxon>
    </lineage>
</organism>
<dbReference type="AlphaFoldDB" id="A0AAV9ZBY9"/>
<accession>A0AAV9ZBY9</accession>
<dbReference type="Proteomes" id="UP001362999">
    <property type="component" value="Unassembled WGS sequence"/>
</dbReference>
<comment type="caution">
    <text evidence="2">The sequence shown here is derived from an EMBL/GenBank/DDBJ whole genome shotgun (WGS) entry which is preliminary data.</text>
</comment>
<name>A0AAV9ZBY9_9AGAR</name>
<keyword evidence="1" id="KW-0812">Transmembrane</keyword>
<feature type="transmembrane region" description="Helical" evidence="1">
    <location>
        <begin position="169"/>
        <end position="189"/>
    </location>
</feature>
<proteinExistence type="predicted"/>
<evidence type="ECO:0000256" key="1">
    <source>
        <dbReference type="SAM" id="Phobius"/>
    </source>
</evidence>
<keyword evidence="1" id="KW-1133">Transmembrane helix</keyword>
<protein>
    <submittedName>
        <fullName evidence="2">Flavoprotein</fullName>
    </submittedName>
</protein>
<keyword evidence="3" id="KW-1185">Reference proteome</keyword>
<dbReference type="EMBL" id="JAWWNJ010000167">
    <property type="protein sequence ID" value="KAK6977525.1"/>
    <property type="molecule type" value="Genomic_DNA"/>
</dbReference>
<dbReference type="InterPro" id="IPR036551">
    <property type="entry name" value="Flavin_trans-like"/>
</dbReference>
<keyword evidence="1" id="KW-0472">Membrane</keyword>
<gene>
    <name evidence="2" type="ORF">R3P38DRAFT_3123437</name>
</gene>
<dbReference type="SUPFAM" id="SSF52507">
    <property type="entry name" value="Homo-oligomeric flavin-containing Cys decarboxylases, HFCD"/>
    <property type="match status" value="1"/>
</dbReference>